<evidence type="ECO:0000313" key="1">
    <source>
        <dbReference type="Proteomes" id="UP000050640"/>
    </source>
</evidence>
<name>A0A0R3RQ11_9BILA</name>
<dbReference type="Proteomes" id="UP000050640">
    <property type="component" value="Unplaced"/>
</dbReference>
<accession>A0A0R3RQ11</accession>
<evidence type="ECO:0000313" key="2">
    <source>
        <dbReference type="WBParaSite" id="EEL_0000372501-mRNA-1"/>
    </source>
</evidence>
<proteinExistence type="predicted"/>
<reference evidence="2" key="1">
    <citation type="submission" date="2017-02" db="UniProtKB">
        <authorList>
            <consortium name="WormBaseParasite"/>
        </authorList>
    </citation>
    <scope>IDENTIFICATION</scope>
</reference>
<protein>
    <submittedName>
        <fullName evidence="2">ADAM_spacer1 domain-containing protein</fullName>
    </submittedName>
</protein>
<dbReference type="AlphaFoldDB" id="A0A0R3RQ11"/>
<keyword evidence="1" id="KW-1185">Reference proteome</keyword>
<dbReference type="WBParaSite" id="EEL_0000372501-mRNA-1">
    <property type="protein sequence ID" value="EEL_0000372501-mRNA-1"/>
    <property type="gene ID" value="EEL_0000372501"/>
</dbReference>
<sequence>MYTTYVYNCDHNHSRFKLVKCLLLVLLIKTNKLTKIKFHYSVPEPDYPSITAYSPSAKLPASSRFWFQDQELKMLTNSDRGKIYGNKLLVRVSSVPHPDNFNRNDKGESELEIVSNPARYYLHGAHFEKIKPPTCRLTSCHGPHPNDGSLLINKGKGNSNEECEQIFVQMNGCVAQKGYPIGMVCTICCQCTKQFVNEMSHSRGFLTNDWLTRERFTFI</sequence>
<organism evidence="1 2">
    <name type="scientific">Elaeophora elaphi</name>
    <dbReference type="NCBI Taxonomy" id="1147741"/>
    <lineage>
        <taxon>Eukaryota</taxon>
        <taxon>Metazoa</taxon>
        <taxon>Ecdysozoa</taxon>
        <taxon>Nematoda</taxon>
        <taxon>Chromadorea</taxon>
        <taxon>Rhabditida</taxon>
        <taxon>Spirurina</taxon>
        <taxon>Spiruromorpha</taxon>
        <taxon>Filarioidea</taxon>
        <taxon>Onchocercidae</taxon>
        <taxon>Elaeophora</taxon>
    </lineage>
</organism>